<dbReference type="GO" id="GO:0046872">
    <property type="term" value="F:metal ion binding"/>
    <property type="evidence" value="ECO:0007669"/>
    <property type="project" value="UniProtKB-KW"/>
</dbReference>
<evidence type="ECO:0000259" key="3">
    <source>
        <dbReference type="Pfam" id="PF00449"/>
    </source>
</evidence>
<dbReference type="Pfam" id="PF00449">
    <property type="entry name" value="Urease_alpha"/>
    <property type="match status" value="1"/>
</dbReference>
<accession>A0AAW6KLH4</accession>
<dbReference type="EC" id="3.5.1.5" evidence="4"/>
<dbReference type="InterPro" id="IPR050112">
    <property type="entry name" value="Urease_alpha_subunit"/>
</dbReference>
<dbReference type="EMBL" id="JARAFO010000480">
    <property type="protein sequence ID" value="MDE1455436.1"/>
    <property type="molecule type" value="Genomic_DNA"/>
</dbReference>
<evidence type="ECO:0000313" key="4">
    <source>
        <dbReference type="EMBL" id="MDE1455436.1"/>
    </source>
</evidence>
<evidence type="ECO:0000256" key="2">
    <source>
        <dbReference type="ARBA" id="ARBA00022801"/>
    </source>
</evidence>
<dbReference type="Proteomes" id="UP001216709">
    <property type="component" value="Unassembled WGS sequence"/>
</dbReference>
<keyword evidence="2 4" id="KW-0378">Hydrolase</keyword>
<dbReference type="AlphaFoldDB" id="A0AAW6KLH4"/>
<evidence type="ECO:0000313" key="5">
    <source>
        <dbReference type="Proteomes" id="UP001216709"/>
    </source>
</evidence>
<name>A0AAW6KLH4_9BACI</name>
<dbReference type="SUPFAM" id="SSF51338">
    <property type="entry name" value="Composite domain of metallo-dependent hydrolases"/>
    <property type="match status" value="1"/>
</dbReference>
<dbReference type="InterPro" id="IPR011612">
    <property type="entry name" value="Urease_alpha_N_dom"/>
</dbReference>
<dbReference type="PANTHER" id="PTHR43440">
    <property type="entry name" value="UREASE"/>
    <property type="match status" value="1"/>
</dbReference>
<comment type="caution">
    <text evidence="4">The sequence shown here is derived from an EMBL/GenBank/DDBJ whole genome shotgun (WGS) entry which is preliminary data.</text>
</comment>
<sequence>MSFKMPRKQYAEMYGPTTGDSIRLADTDLLIEIEKDYTAYGDEVVFGGGKVIRDGMGQHPLVTRGEGIADVVITNAVVLD</sequence>
<feature type="domain" description="Urease alpha-subunit N-terminal" evidence="3">
    <location>
        <begin position="4"/>
        <end position="80"/>
    </location>
</feature>
<gene>
    <name evidence="4" type="primary">ureC</name>
    <name evidence="4" type="ORF">PVN32_25425</name>
</gene>
<dbReference type="PANTHER" id="PTHR43440:SF1">
    <property type="entry name" value="UREASE"/>
    <property type="match status" value="1"/>
</dbReference>
<dbReference type="Gene3D" id="2.30.40.10">
    <property type="entry name" value="Urease, subunit C, domain 1"/>
    <property type="match status" value="1"/>
</dbReference>
<dbReference type="GO" id="GO:0009039">
    <property type="term" value="F:urease activity"/>
    <property type="evidence" value="ECO:0007669"/>
    <property type="project" value="UniProtKB-EC"/>
</dbReference>
<evidence type="ECO:0000256" key="1">
    <source>
        <dbReference type="ARBA" id="ARBA00022723"/>
    </source>
</evidence>
<keyword evidence="1" id="KW-0479">Metal-binding</keyword>
<organism evidence="4 5">
    <name type="scientific">Bacillus paralicheniformis</name>
    <dbReference type="NCBI Taxonomy" id="1648923"/>
    <lineage>
        <taxon>Bacteria</taxon>
        <taxon>Bacillati</taxon>
        <taxon>Bacillota</taxon>
        <taxon>Bacilli</taxon>
        <taxon>Bacillales</taxon>
        <taxon>Bacillaceae</taxon>
        <taxon>Bacillus</taxon>
    </lineage>
</organism>
<reference evidence="4" key="1">
    <citation type="submission" date="2022-12" db="EMBL/GenBank/DDBJ databases">
        <title>Draft Genome Sequences of Bacillus licheniformis and Bacillus paralicheniformis strains isolated from Irish skim milk powders.</title>
        <authorList>
            <person name="Lourenco A."/>
            <person name="Li F."/>
            <person name="Geraldine D."/>
            <person name="Tobin J.T."/>
            <person name="Butler F."/>
            <person name="Jordan K."/>
            <person name="Obrien T."/>
        </authorList>
    </citation>
    <scope>NUCLEOTIDE SEQUENCE</scope>
    <source>
        <strain evidence="4">3370</strain>
    </source>
</reference>
<protein>
    <submittedName>
        <fullName evidence="4">Urease subunit alpha</fullName>
        <ecNumber evidence="4">3.5.1.5</ecNumber>
    </submittedName>
</protein>
<proteinExistence type="predicted"/>
<feature type="non-terminal residue" evidence="4">
    <location>
        <position position="80"/>
    </location>
</feature>
<dbReference type="InterPro" id="IPR011059">
    <property type="entry name" value="Metal-dep_hydrolase_composite"/>
</dbReference>